<name>A0A8K1ZVQ5_9CYAN</name>
<comment type="caution">
    <text evidence="1">The sequence shown here is derived from an EMBL/GenBank/DDBJ whole genome shotgun (WGS) entry which is preliminary data.</text>
</comment>
<dbReference type="Proteomes" id="UP000607397">
    <property type="component" value="Unassembled WGS sequence"/>
</dbReference>
<sequence>MAKSVTVWFDPEADFLEVKFSDAPGYMRETNNDAIMERVDIEGNGIGFSILNVSQLAKGHPLVAQLTGASGFEQSAVGECQL</sequence>
<keyword evidence="2" id="KW-1185">Reference proteome</keyword>
<evidence type="ECO:0000313" key="2">
    <source>
        <dbReference type="Proteomes" id="UP000607397"/>
    </source>
</evidence>
<accession>A0A8K1ZVQ5</accession>
<dbReference type="InterPro" id="IPR019270">
    <property type="entry name" value="DUF2283"/>
</dbReference>
<gene>
    <name evidence="1" type="ORF">GS597_06080</name>
</gene>
<dbReference type="AlphaFoldDB" id="A0A8K1ZVQ5"/>
<organism evidence="1 2">
    <name type="scientific">Petrachloros mirabilis ULC683</name>
    <dbReference type="NCBI Taxonomy" id="2781853"/>
    <lineage>
        <taxon>Bacteria</taxon>
        <taxon>Bacillati</taxon>
        <taxon>Cyanobacteriota</taxon>
        <taxon>Cyanophyceae</taxon>
        <taxon>Synechococcales</taxon>
        <taxon>Petrachlorosaceae</taxon>
        <taxon>Petrachloros</taxon>
        <taxon>Petrachloros mirabilis</taxon>
    </lineage>
</organism>
<dbReference type="Pfam" id="PF10049">
    <property type="entry name" value="DUF2283"/>
    <property type="match status" value="1"/>
</dbReference>
<protein>
    <submittedName>
        <fullName evidence="1">DUF2283 domain-containing protein</fullName>
    </submittedName>
</protein>
<dbReference type="EMBL" id="WVIC01000009">
    <property type="protein sequence ID" value="NCJ06090.1"/>
    <property type="molecule type" value="Genomic_DNA"/>
</dbReference>
<reference evidence="1" key="1">
    <citation type="submission" date="2019-12" db="EMBL/GenBank/DDBJ databases">
        <title>High-Quality draft genome sequences of three cyanobacteria isolated from the limestone walls of the Old Cathedral of Coimbra.</title>
        <authorList>
            <person name="Tiago I."/>
            <person name="Soares F."/>
            <person name="Portugal A."/>
        </authorList>
    </citation>
    <scope>NUCLEOTIDE SEQUENCE [LARGE SCALE GENOMIC DNA]</scope>
    <source>
        <strain evidence="1">C</strain>
    </source>
</reference>
<evidence type="ECO:0000313" key="1">
    <source>
        <dbReference type="EMBL" id="NCJ06090.1"/>
    </source>
</evidence>
<proteinExistence type="predicted"/>
<dbReference type="RefSeq" id="WP_161824569.1">
    <property type="nucleotide sequence ID" value="NZ_WVIC01000009.1"/>
</dbReference>